<keyword evidence="2" id="KW-1185">Reference proteome</keyword>
<proteinExistence type="predicted"/>
<accession>A0ACC0AR06</accession>
<evidence type="ECO:0000313" key="2">
    <source>
        <dbReference type="Proteomes" id="UP001060085"/>
    </source>
</evidence>
<organism evidence="1 2">
    <name type="scientific">Catharanthus roseus</name>
    <name type="common">Madagascar periwinkle</name>
    <name type="synonym">Vinca rosea</name>
    <dbReference type="NCBI Taxonomy" id="4058"/>
    <lineage>
        <taxon>Eukaryota</taxon>
        <taxon>Viridiplantae</taxon>
        <taxon>Streptophyta</taxon>
        <taxon>Embryophyta</taxon>
        <taxon>Tracheophyta</taxon>
        <taxon>Spermatophyta</taxon>
        <taxon>Magnoliopsida</taxon>
        <taxon>eudicotyledons</taxon>
        <taxon>Gunneridae</taxon>
        <taxon>Pentapetalae</taxon>
        <taxon>asterids</taxon>
        <taxon>lamiids</taxon>
        <taxon>Gentianales</taxon>
        <taxon>Apocynaceae</taxon>
        <taxon>Rauvolfioideae</taxon>
        <taxon>Vinceae</taxon>
        <taxon>Catharanthinae</taxon>
        <taxon>Catharanthus</taxon>
    </lineage>
</organism>
<reference evidence="2" key="1">
    <citation type="journal article" date="2023" name="Nat. Plants">
        <title>Single-cell RNA sequencing provides a high-resolution roadmap for understanding the multicellular compartmentation of specialized metabolism.</title>
        <authorList>
            <person name="Sun S."/>
            <person name="Shen X."/>
            <person name="Li Y."/>
            <person name="Li Y."/>
            <person name="Wang S."/>
            <person name="Li R."/>
            <person name="Zhang H."/>
            <person name="Shen G."/>
            <person name="Guo B."/>
            <person name="Wei J."/>
            <person name="Xu J."/>
            <person name="St-Pierre B."/>
            <person name="Chen S."/>
            <person name="Sun C."/>
        </authorList>
    </citation>
    <scope>NUCLEOTIDE SEQUENCE [LARGE SCALE GENOMIC DNA]</scope>
</reference>
<protein>
    <submittedName>
        <fullName evidence="1">Uncharacterized protein</fullName>
    </submittedName>
</protein>
<gene>
    <name evidence="1" type="ORF">M9H77_22013</name>
</gene>
<comment type="caution">
    <text evidence="1">The sequence shown here is derived from an EMBL/GenBank/DDBJ whole genome shotgun (WGS) entry which is preliminary data.</text>
</comment>
<evidence type="ECO:0000313" key="1">
    <source>
        <dbReference type="EMBL" id="KAI5662690.1"/>
    </source>
</evidence>
<dbReference type="Proteomes" id="UP001060085">
    <property type="component" value="Linkage Group LG05"/>
</dbReference>
<name>A0ACC0AR06_CATRO</name>
<dbReference type="EMBL" id="CM044705">
    <property type="protein sequence ID" value="KAI5662690.1"/>
    <property type="molecule type" value="Genomic_DNA"/>
</dbReference>
<sequence>MKMKGSRINFLLLILLVFAASIVKIHGDSITCYNKKSPCFLRWVPCPAECPSSSTKYAGKKVCVLNCNKPTCKAECRNKKPNCNGPGAACLDPRFVAADGTVFYFHGKKNEHFSLVSDFNLQINARFIGLRPVGRTRDFTWINALGILFDSHTFSVEATKSETWDDEVDHLKFSYDGLDLDIPEGQLSMWKSPENGIKIERTSSKNSAIIILPEVAEISINIVPVTKEDDRIHNYQIPSNDCFAHLEVQFRFYGLSSEVEGVLGRTYQPDFVNPAKLGVAMPVVGGEDKYRTPSLLATTCRLCKFSPAGVVEKKDTLVMNYGTLDCTKGSSSGNGIVCRK</sequence>